<feature type="signal peptide" evidence="1">
    <location>
        <begin position="1"/>
        <end position="22"/>
    </location>
</feature>
<evidence type="ECO:0000313" key="3">
    <source>
        <dbReference type="Proteomes" id="UP001386955"/>
    </source>
</evidence>
<dbReference type="Proteomes" id="UP001386955">
    <property type="component" value="Unassembled WGS sequence"/>
</dbReference>
<proteinExistence type="predicted"/>
<name>A0AAN9SFX0_PSOTE</name>
<evidence type="ECO:0000256" key="1">
    <source>
        <dbReference type="SAM" id="SignalP"/>
    </source>
</evidence>
<gene>
    <name evidence="2" type="ORF">VNO78_15343</name>
</gene>
<organism evidence="2 3">
    <name type="scientific">Psophocarpus tetragonolobus</name>
    <name type="common">Winged bean</name>
    <name type="synonym">Dolichos tetragonolobus</name>
    <dbReference type="NCBI Taxonomy" id="3891"/>
    <lineage>
        <taxon>Eukaryota</taxon>
        <taxon>Viridiplantae</taxon>
        <taxon>Streptophyta</taxon>
        <taxon>Embryophyta</taxon>
        <taxon>Tracheophyta</taxon>
        <taxon>Spermatophyta</taxon>
        <taxon>Magnoliopsida</taxon>
        <taxon>eudicotyledons</taxon>
        <taxon>Gunneridae</taxon>
        <taxon>Pentapetalae</taxon>
        <taxon>rosids</taxon>
        <taxon>fabids</taxon>
        <taxon>Fabales</taxon>
        <taxon>Fabaceae</taxon>
        <taxon>Papilionoideae</taxon>
        <taxon>50 kb inversion clade</taxon>
        <taxon>NPAAA clade</taxon>
        <taxon>indigoferoid/millettioid clade</taxon>
        <taxon>Phaseoleae</taxon>
        <taxon>Psophocarpus</taxon>
    </lineage>
</organism>
<evidence type="ECO:0000313" key="2">
    <source>
        <dbReference type="EMBL" id="KAK7394804.1"/>
    </source>
</evidence>
<accession>A0AAN9SFX0</accession>
<reference evidence="2 3" key="1">
    <citation type="submission" date="2024-01" db="EMBL/GenBank/DDBJ databases">
        <title>The genomes of 5 underutilized Papilionoideae crops provide insights into root nodulation and disease resistanc.</title>
        <authorList>
            <person name="Jiang F."/>
        </authorList>
    </citation>
    <scope>NUCLEOTIDE SEQUENCE [LARGE SCALE GENOMIC DNA]</scope>
    <source>
        <strain evidence="2">DUOXIRENSHENG_FW03</strain>
        <tissue evidence="2">Leaves</tissue>
    </source>
</reference>
<dbReference type="EMBL" id="JAYMYS010000004">
    <property type="protein sequence ID" value="KAK7394804.1"/>
    <property type="molecule type" value="Genomic_DNA"/>
</dbReference>
<dbReference type="AlphaFoldDB" id="A0AAN9SFX0"/>
<comment type="caution">
    <text evidence="2">The sequence shown here is derived from an EMBL/GenBank/DDBJ whole genome shotgun (WGS) entry which is preliminary data.</text>
</comment>
<feature type="chain" id="PRO_5043022972" evidence="1">
    <location>
        <begin position="23"/>
        <end position="104"/>
    </location>
</feature>
<keyword evidence="1" id="KW-0732">Signal</keyword>
<keyword evidence="3" id="KW-1185">Reference proteome</keyword>
<protein>
    <submittedName>
        <fullName evidence="2">Uncharacterized protein</fullName>
    </submittedName>
</protein>
<sequence length="104" mass="11930">MLFKILLSLMDLIHLFIERMDTRFLVDDSVGVMDHVISGYHISDSYFLVCLAGSVYHATESDINNLQLNYAKHLYCWAFQTEGAWKTTPIDTKPILECAKVVDE</sequence>